<dbReference type="GeneID" id="104241871"/>
<keyword evidence="1" id="KW-1185">Reference proteome</keyword>
<gene>
    <name evidence="2" type="primary">LOC104241871</name>
</gene>
<dbReference type="eggNOG" id="KOG0017">
    <property type="taxonomic scope" value="Eukaryota"/>
</dbReference>
<protein>
    <submittedName>
        <fullName evidence="2">Uncharacterized protein LOC104241871</fullName>
    </submittedName>
</protein>
<evidence type="ECO:0000313" key="2">
    <source>
        <dbReference type="RefSeq" id="XP_009795129.1"/>
    </source>
</evidence>
<organism evidence="1 2">
    <name type="scientific">Nicotiana sylvestris</name>
    <name type="common">Wood tobacco</name>
    <name type="synonym">South American tobacco</name>
    <dbReference type="NCBI Taxonomy" id="4096"/>
    <lineage>
        <taxon>Eukaryota</taxon>
        <taxon>Viridiplantae</taxon>
        <taxon>Streptophyta</taxon>
        <taxon>Embryophyta</taxon>
        <taxon>Tracheophyta</taxon>
        <taxon>Spermatophyta</taxon>
        <taxon>Magnoliopsida</taxon>
        <taxon>eudicotyledons</taxon>
        <taxon>Gunneridae</taxon>
        <taxon>Pentapetalae</taxon>
        <taxon>asterids</taxon>
        <taxon>lamiids</taxon>
        <taxon>Solanales</taxon>
        <taxon>Solanaceae</taxon>
        <taxon>Nicotianoideae</taxon>
        <taxon>Nicotianeae</taxon>
        <taxon>Nicotiana</taxon>
    </lineage>
</organism>
<dbReference type="Proteomes" id="UP000189701">
    <property type="component" value="Unplaced"/>
</dbReference>
<reference evidence="1" key="1">
    <citation type="journal article" date="2013" name="Genome Biol.">
        <title>Reference genomes and transcriptomes of Nicotiana sylvestris and Nicotiana tomentosiformis.</title>
        <authorList>
            <person name="Sierro N."/>
            <person name="Battey J.N."/>
            <person name="Ouadi S."/>
            <person name="Bovet L."/>
            <person name="Goepfert S."/>
            <person name="Bakaher N."/>
            <person name="Peitsch M.C."/>
            <person name="Ivanov N.V."/>
        </authorList>
    </citation>
    <scope>NUCLEOTIDE SEQUENCE [LARGE SCALE GENOMIC DNA]</scope>
</reference>
<dbReference type="OrthoDB" id="1300370at2759"/>
<accession>A0A1U7Y7A2</accession>
<proteinExistence type="predicted"/>
<name>A0A1U7Y7A2_NICSY</name>
<dbReference type="AlphaFoldDB" id="A0A1U7Y7A2"/>
<dbReference type="RefSeq" id="XP_009795129.1">
    <property type="nucleotide sequence ID" value="XM_009796827.1"/>
</dbReference>
<evidence type="ECO:0000313" key="1">
    <source>
        <dbReference type="Proteomes" id="UP000189701"/>
    </source>
</evidence>
<reference evidence="2" key="2">
    <citation type="submission" date="2025-08" db="UniProtKB">
        <authorList>
            <consortium name="RefSeq"/>
        </authorList>
    </citation>
    <scope>IDENTIFICATION</scope>
    <source>
        <tissue evidence="2">Leaf</tissue>
    </source>
</reference>
<sequence length="135" mass="15484">MVTVRTILSIVATQKWHIHQMEVDKDNTTTSIQNERLRRVEVLSRNRVCQICRWDSYASEKYDLEIISKLGLGAAKPVATRLEVNAKLTTKEYDDHLGTSSYVVDELLPDPSVYQRLIGKLLYLTMTRPDLAFSV</sequence>
<dbReference type="KEGG" id="nsy:104241871"/>